<dbReference type="InterPro" id="IPR001680">
    <property type="entry name" value="WD40_rpt"/>
</dbReference>
<dbReference type="InterPro" id="IPR056512">
    <property type="entry name" value="LIN_N"/>
</dbReference>
<evidence type="ECO:0000259" key="3">
    <source>
        <dbReference type="Pfam" id="PF23568"/>
    </source>
</evidence>
<evidence type="ECO:0000259" key="5">
    <source>
        <dbReference type="Pfam" id="PF23654"/>
    </source>
</evidence>
<keyword evidence="1" id="KW-0853">WD repeat</keyword>
<sequence>MKTLWRAHGSLDFRSKVHEQMFHPRHSATTLHYSLSLSSSLFLSYPLHASSRDTSMSRNSMASTSSSSPPPNCHDRKKLDVESIRLLVISVNQHILQFLTDPDTRKSLRLRCTSKLKIQKQEFFEFSEQSVMSNLFWGIENVEAAIQSRLPEERASRLKDSEQMLQVPALLDEHGTTGGIPNRHLVCYSYFYLSLVRKLQQDEWQVALHFLQALLVSPRLVRLEFATNLWENIFLSQIMSRRSGVGGWRRLHSERLVDYSEDTIDEATRQLARRYKNWLMYYQVTLYGETHKLHWGCSVASPMENESRDSMYGKSTGTRYMDSIEHGTSRRIYQDLGKVYPLDLQEHNIDEMVDKAMVSTFSSEKRNTHLQDDSRNLLKKLKEIGDREIKMSLGVKCLQDMLEESQSATPTSVYSFSDSDEESDSEEKMDISEISDRIVATNTVDSQPENGDRMLQSFCSTSNPECVEITPPEYFECLMHEEIPEINTNYFFSTRSCSPIEDLNLSDSELRDIYPHTFCNCHMEEIRRKQYDFGFCGHMPATYLQRCCFTTMDNQEASAKRSPDSNIRNSSEVFLHKEEDNQMEILGIFEKAVSTLSLLGEEGKCKNSADSGLEWGILTNRKETEFRQLKDVILDQLINTISNSKEEGIIRASMSMLSTLISENRSVIEDIKIKGLHLCDLASALKRNVHEAAILIYLINPSPTEIKDLELLPALLDIVCNSNRYKQGSISLMLTPPAASLMMIEVLVTAFDYATNNMHLATISSPQILSKLIDVATYKSLDEFISLAHILVKCMRFDGNCRNFLSQCNGLDQFISLLRSQEKHAKFAALEFFQEILQMPRSSAISLLHRIRQTGSLNIMHVLVSGIQQLQPRHRLLAANLLLQLDMLEEPSGKSIFREEAMEVLLESIAYEESFATQILSASILSNVGGTYAWTGESYTVAWLLKRAGLTSLCHWNMIKNVDWLDHSLQDDSIDPWCSKVARSMIKIGNPVFHALEKGLQSKIKSVSRDCLTAIAWLGCEIADGPTNLKFSACEILLNRIEQFLHPGLEMEERLLACLCIYNYASGRGMKKLIHLSEGVRESLRRLSSVTWMAEQLLKVTDYFQPITSRVSCVHTQILEASQNCSGAANALIYYKGQLFSGYSDGSIKVWHIKGQRATLVWDIKKHKKAVTCFALFEPGNSLLSGSSDKTIRVWQIIQRKLECVEVIETKEPVCKIDTSGQLIFVLAQSRGIKVFDESRKMKVICNNRHVKCISVIQGKFYVGCLDSSIQEVDIMSNREREIKAPGKSWLLQKKPINALLAYKDWLYSGSSNIEGLNFKEQRRLNKPQMSITTEKGAVVQAMAVVEDFIYLTCSSSPSILQIWLRSTQKKIGGLSAGSKITSLLTANDIVLCGTETGLIKGWIPL</sequence>
<proteinExistence type="predicted"/>
<protein>
    <recommendedName>
        <fullName evidence="8">E3 ubiquitin-protein ligase LIN-1</fullName>
    </recommendedName>
</protein>
<feature type="domain" description="Putative E3 ubiquitin-protein ligase LIN ARM repeats" evidence="5">
    <location>
        <begin position="584"/>
        <end position="745"/>
    </location>
</feature>
<evidence type="ECO:0000256" key="2">
    <source>
        <dbReference type="SAM" id="MobiDB-lite"/>
    </source>
</evidence>
<keyword evidence="7" id="KW-1185">Reference proteome</keyword>
<dbReference type="InterPro" id="IPR036322">
    <property type="entry name" value="WD40_repeat_dom_sf"/>
</dbReference>
<dbReference type="PANTHER" id="PTHR35549">
    <property type="entry name" value="OS04G0584500 PROTEIN"/>
    <property type="match status" value="1"/>
</dbReference>
<evidence type="ECO:0000313" key="6">
    <source>
        <dbReference type="EMBL" id="DAD38086.1"/>
    </source>
</evidence>
<evidence type="ECO:0000313" key="7">
    <source>
        <dbReference type="Proteomes" id="UP000607653"/>
    </source>
</evidence>
<dbReference type="PANTHER" id="PTHR35549:SF2">
    <property type="entry name" value="TRANSDUCIN_WD40 REPEAT-LIKE SUPERFAMILY PROTEIN"/>
    <property type="match status" value="1"/>
</dbReference>
<feature type="domain" description="Putative E3 ubiquitin-protein ligase LIN N-terminal" evidence="3">
    <location>
        <begin position="86"/>
        <end position="278"/>
    </location>
</feature>
<feature type="region of interest" description="Disordered" evidence="2">
    <location>
        <begin position="408"/>
        <end position="429"/>
    </location>
</feature>
<dbReference type="PROSITE" id="PS50294">
    <property type="entry name" value="WD_REPEATS_REGION"/>
    <property type="match status" value="1"/>
</dbReference>
<evidence type="ECO:0000259" key="4">
    <source>
        <dbReference type="Pfam" id="PF23628"/>
    </source>
</evidence>
<dbReference type="Pfam" id="PF23654">
    <property type="entry name" value="ARM_LIN_2nd"/>
    <property type="match status" value="1"/>
</dbReference>
<evidence type="ECO:0008006" key="8">
    <source>
        <dbReference type="Google" id="ProtNLM"/>
    </source>
</evidence>
<dbReference type="EMBL" id="DUZY01000004">
    <property type="protein sequence ID" value="DAD38086.1"/>
    <property type="molecule type" value="Genomic_DNA"/>
</dbReference>
<gene>
    <name evidence="6" type="ORF">HUJ06_008727</name>
</gene>
<reference evidence="6 7" key="1">
    <citation type="journal article" date="2020" name="Mol. Biol. Evol.">
        <title>Distinct Expression and Methylation Patterns for Genes with Different Fates following a Single Whole-Genome Duplication in Flowering Plants.</title>
        <authorList>
            <person name="Shi T."/>
            <person name="Rahmani R.S."/>
            <person name="Gugger P.F."/>
            <person name="Wang M."/>
            <person name="Li H."/>
            <person name="Zhang Y."/>
            <person name="Li Z."/>
            <person name="Wang Q."/>
            <person name="Van de Peer Y."/>
            <person name="Marchal K."/>
            <person name="Chen J."/>
        </authorList>
    </citation>
    <scope>NUCLEOTIDE SEQUENCE [LARGE SCALE GENOMIC DNA]</scope>
    <source>
        <tissue evidence="6">Leaf</tissue>
    </source>
</reference>
<dbReference type="InterPro" id="IPR015943">
    <property type="entry name" value="WD40/YVTN_repeat-like_dom_sf"/>
</dbReference>
<dbReference type="SUPFAM" id="SSF50978">
    <property type="entry name" value="WD40 repeat-like"/>
    <property type="match status" value="1"/>
</dbReference>
<name>A0A822Z504_NELNU</name>
<accession>A0A822Z504</accession>
<dbReference type="InterPro" id="IPR016024">
    <property type="entry name" value="ARM-type_fold"/>
</dbReference>
<dbReference type="SMART" id="SM00320">
    <property type="entry name" value="WD40"/>
    <property type="match status" value="3"/>
</dbReference>
<feature type="region of interest" description="Disordered" evidence="2">
    <location>
        <begin position="52"/>
        <end position="75"/>
    </location>
</feature>
<feature type="repeat" description="WD" evidence="1">
    <location>
        <begin position="1164"/>
        <end position="1197"/>
    </location>
</feature>
<dbReference type="InterPro" id="IPR055566">
    <property type="entry name" value="ARM_LIN"/>
</dbReference>
<dbReference type="Pfam" id="PF23568">
    <property type="entry name" value="ARM_LIN"/>
    <property type="match status" value="1"/>
</dbReference>
<dbReference type="Gene3D" id="1.25.10.10">
    <property type="entry name" value="Leucine-rich Repeat Variant"/>
    <property type="match status" value="1"/>
</dbReference>
<feature type="compositionally biased region" description="Low complexity" evidence="2">
    <location>
        <begin position="52"/>
        <end position="67"/>
    </location>
</feature>
<evidence type="ECO:0000256" key="1">
    <source>
        <dbReference type="PROSITE-ProRule" id="PRU00221"/>
    </source>
</evidence>
<dbReference type="SUPFAM" id="SSF48371">
    <property type="entry name" value="ARM repeat"/>
    <property type="match status" value="1"/>
</dbReference>
<dbReference type="InterPro" id="IPR056514">
    <property type="entry name" value="ARM_LIN_2nd"/>
</dbReference>
<comment type="caution">
    <text evidence="6">The sequence shown here is derived from an EMBL/GenBank/DDBJ whole genome shotgun (WGS) entry which is preliminary data.</text>
</comment>
<feature type="domain" description="Putative E3 ubiquitin-protein ligase LIN ARM-like" evidence="4">
    <location>
        <begin position="747"/>
        <end position="1100"/>
    </location>
</feature>
<organism evidence="6 7">
    <name type="scientific">Nelumbo nucifera</name>
    <name type="common">Sacred lotus</name>
    <dbReference type="NCBI Taxonomy" id="4432"/>
    <lineage>
        <taxon>Eukaryota</taxon>
        <taxon>Viridiplantae</taxon>
        <taxon>Streptophyta</taxon>
        <taxon>Embryophyta</taxon>
        <taxon>Tracheophyta</taxon>
        <taxon>Spermatophyta</taxon>
        <taxon>Magnoliopsida</taxon>
        <taxon>Proteales</taxon>
        <taxon>Nelumbonaceae</taxon>
        <taxon>Nelumbo</taxon>
    </lineage>
</organism>
<dbReference type="Pfam" id="PF00400">
    <property type="entry name" value="WD40"/>
    <property type="match status" value="1"/>
</dbReference>
<dbReference type="InterPro" id="IPR011989">
    <property type="entry name" value="ARM-like"/>
</dbReference>
<dbReference type="Gene3D" id="2.130.10.10">
    <property type="entry name" value="YVTN repeat-like/Quinoprotein amine dehydrogenase"/>
    <property type="match status" value="1"/>
</dbReference>
<dbReference type="PROSITE" id="PS50082">
    <property type="entry name" value="WD_REPEATS_2"/>
    <property type="match status" value="1"/>
</dbReference>
<dbReference type="Pfam" id="PF23628">
    <property type="entry name" value="ARM_LIN_C"/>
    <property type="match status" value="1"/>
</dbReference>
<dbReference type="Proteomes" id="UP000607653">
    <property type="component" value="Unassembled WGS sequence"/>
</dbReference>